<keyword evidence="1" id="KW-0694">RNA-binding</keyword>
<evidence type="ECO:0000313" key="4">
    <source>
        <dbReference type="Proteomes" id="UP000824205"/>
    </source>
</evidence>
<organism evidence="3 4">
    <name type="scientific">Candidatus Eubacterium faecipullorum</name>
    <dbReference type="NCBI Taxonomy" id="2838571"/>
    <lineage>
        <taxon>Bacteria</taxon>
        <taxon>Bacillati</taxon>
        <taxon>Bacillota</taxon>
        <taxon>Clostridia</taxon>
        <taxon>Eubacteriales</taxon>
        <taxon>Eubacteriaceae</taxon>
        <taxon>Eubacterium</taxon>
    </lineage>
</organism>
<reference evidence="3" key="1">
    <citation type="journal article" date="2021" name="PeerJ">
        <title>Extensive microbial diversity within the chicken gut microbiome revealed by metagenomics and culture.</title>
        <authorList>
            <person name="Gilroy R."/>
            <person name="Ravi A."/>
            <person name="Getino M."/>
            <person name="Pursley I."/>
            <person name="Horton D.L."/>
            <person name="Alikhan N.F."/>
            <person name="Baker D."/>
            <person name="Gharbi K."/>
            <person name="Hall N."/>
            <person name="Watson M."/>
            <person name="Adriaenssens E.M."/>
            <person name="Foster-Nyarko E."/>
            <person name="Jarju S."/>
            <person name="Secka A."/>
            <person name="Antonio M."/>
            <person name="Oren A."/>
            <person name="Chaudhuri R.R."/>
            <person name="La Ragione R."/>
            <person name="Hildebrand F."/>
            <person name="Pallen M.J."/>
        </authorList>
    </citation>
    <scope>NUCLEOTIDE SEQUENCE</scope>
    <source>
        <strain evidence="3">421</strain>
    </source>
</reference>
<name>A0A9D1REF8_9FIRM</name>
<dbReference type="InterPro" id="IPR002942">
    <property type="entry name" value="S4_RNA-bd"/>
</dbReference>
<proteinExistence type="predicted"/>
<gene>
    <name evidence="3" type="ORF">IAA48_01050</name>
</gene>
<protein>
    <submittedName>
        <fullName evidence="3">RNA-binding S4 domain-containing protein</fullName>
    </submittedName>
</protein>
<dbReference type="CDD" id="cd00165">
    <property type="entry name" value="S4"/>
    <property type="match status" value="1"/>
</dbReference>
<dbReference type="PROSITE" id="PS50889">
    <property type="entry name" value="S4"/>
    <property type="match status" value="1"/>
</dbReference>
<evidence type="ECO:0000256" key="1">
    <source>
        <dbReference type="PROSITE-ProRule" id="PRU00182"/>
    </source>
</evidence>
<dbReference type="EMBL" id="DXGE01000006">
    <property type="protein sequence ID" value="HIW85061.1"/>
    <property type="molecule type" value="Genomic_DNA"/>
</dbReference>
<sequence>MKKIKAKIAERQKEKIEIATPFIKLDSFLKFAGAAETGAFAKQLVQDGRVKVNGEICTARGKKLKAGDVVSFLKTDYEIINED</sequence>
<dbReference type="Pfam" id="PF13275">
    <property type="entry name" value="S4_2"/>
    <property type="match status" value="1"/>
</dbReference>
<dbReference type="Proteomes" id="UP000824205">
    <property type="component" value="Unassembled WGS sequence"/>
</dbReference>
<dbReference type="Gene3D" id="3.10.290.10">
    <property type="entry name" value="RNA-binding S4 domain"/>
    <property type="match status" value="1"/>
</dbReference>
<reference evidence="3" key="2">
    <citation type="submission" date="2021-04" db="EMBL/GenBank/DDBJ databases">
        <authorList>
            <person name="Gilroy R."/>
        </authorList>
    </citation>
    <scope>NUCLEOTIDE SEQUENCE</scope>
    <source>
        <strain evidence="3">421</strain>
    </source>
</reference>
<evidence type="ECO:0000313" key="3">
    <source>
        <dbReference type="EMBL" id="HIW85061.1"/>
    </source>
</evidence>
<dbReference type="SMART" id="SM00363">
    <property type="entry name" value="S4"/>
    <property type="match status" value="1"/>
</dbReference>
<accession>A0A9D1REF8</accession>
<feature type="domain" description="RNA-binding S4" evidence="2">
    <location>
        <begin position="23"/>
        <end position="79"/>
    </location>
</feature>
<comment type="caution">
    <text evidence="3">The sequence shown here is derived from an EMBL/GenBank/DDBJ whole genome shotgun (WGS) entry which is preliminary data.</text>
</comment>
<dbReference type="GO" id="GO:0003723">
    <property type="term" value="F:RNA binding"/>
    <property type="evidence" value="ECO:0007669"/>
    <property type="project" value="UniProtKB-KW"/>
</dbReference>
<dbReference type="AlphaFoldDB" id="A0A9D1REF8"/>
<dbReference type="InterPro" id="IPR036986">
    <property type="entry name" value="S4_RNA-bd_sf"/>
</dbReference>
<evidence type="ECO:0000259" key="2">
    <source>
        <dbReference type="SMART" id="SM00363"/>
    </source>
</evidence>
<dbReference type="SUPFAM" id="SSF55174">
    <property type="entry name" value="Alpha-L RNA-binding motif"/>
    <property type="match status" value="1"/>
</dbReference>